<evidence type="ECO:0000256" key="2">
    <source>
        <dbReference type="ARBA" id="ARBA00004123"/>
    </source>
</evidence>
<evidence type="ECO:0000256" key="8">
    <source>
        <dbReference type="ARBA" id="ARBA00022801"/>
    </source>
</evidence>
<dbReference type="PANTHER" id="PTHR13451:SF0">
    <property type="entry name" value="CROSSOVER JUNCTION ENDONUCLEASE MUS81"/>
    <property type="match status" value="1"/>
</dbReference>
<evidence type="ECO:0000256" key="13">
    <source>
        <dbReference type="RuleBase" id="RU369042"/>
    </source>
</evidence>
<organism evidence="15 16">
    <name type="scientific">Acrasis kona</name>
    <dbReference type="NCBI Taxonomy" id="1008807"/>
    <lineage>
        <taxon>Eukaryota</taxon>
        <taxon>Discoba</taxon>
        <taxon>Heterolobosea</taxon>
        <taxon>Tetramitia</taxon>
        <taxon>Eutetramitia</taxon>
        <taxon>Acrasidae</taxon>
        <taxon>Acrasis</taxon>
    </lineage>
</organism>
<keyword evidence="8 13" id="KW-0378">Hydrolase</keyword>
<dbReference type="InterPro" id="IPR047417">
    <property type="entry name" value="WHD_MUS81"/>
</dbReference>
<keyword evidence="7 13" id="KW-0227">DNA damage</keyword>
<dbReference type="SMART" id="SM00891">
    <property type="entry name" value="ERCC4"/>
    <property type="match status" value="1"/>
</dbReference>
<accession>A0AAW2YRM0</accession>
<dbReference type="GO" id="GO:0006308">
    <property type="term" value="P:DNA catabolic process"/>
    <property type="evidence" value="ECO:0007669"/>
    <property type="project" value="UniProtKB-UniRule"/>
</dbReference>
<dbReference type="InterPro" id="IPR010996">
    <property type="entry name" value="HHH_MUS81"/>
</dbReference>
<dbReference type="EMBL" id="JAOPGA020000562">
    <property type="protein sequence ID" value="KAL0479460.1"/>
    <property type="molecule type" value="Genomic_DNA"/>
</dbReference>
<comment type="cofactor">
    <cofactor evidence="1 13">
        <name>Mg(2+)</name>
        <dbReference type="ChEBI" id="CHEBI:18420"/>
    </cofactor>
</comment>
<dbReference type="Gene3D" id="1.10.10.10">
    <property type="entry name" value="Winged helix-like DNA-binding domain superfamily/Winged helix DNA-binding domain"/>
    <property type="match status" value="1"/>
</dbReference>
<comment type="similarity">
    <text evidence="3 13">Belongs to the XPF family.</text>
</comment>
<dbReference type="AlphaFoldDB" id="A0AAW2YRM0"/>
<evidence type="ECO:0000256" key="1">
    <source>
        <dbReference type="ARBA" id="ARBA00001946"/>
    </source>
</evidence>
<dbReference type="SUPFAM" id="SSF47802">
    <property type="entry name" value="DNA polymerase beta, N-terminal domain-like"/>
    <property type="match status" value="1"/>
</dbReference>
<dbReference type="InterPro" id="IPR047416">
    <property type="entry name" value="XPF_nuclease_Mus81"/>
</dbReference>
<reference evidence="15 16" key="1">
    <citation type="submission" date="2024-03" db="EMBL/GenBank/DDBJ databases">
        <title>The Acrasis kona genome and developmental transcriptomes reveal deep origins of eukaryotic multicellular pathways.</title>
        <authorList>
            <person name="Sheikh S."/>
            <person name="Fu C.-J."/>
            <person name="Brown M.W."/>
            <person name="Baldauf S.L."/>
        </authorList>
    </citation>
    <scope>NUCLEOTIDE SEQUENCE [LARGE SCALE GENOMIC DNA]</scope>
    <source>
        <strain evidence="15 16">ATCC MYA-3509</strain>
    </source>
</reference>
<dbReference type="GO" id="GO:0003677">
    <property type="term" value="F:DNA binding"/>
    <property type="evidence" value="ECO:0007669"/>
    <property type="project" value="UniProtKB-UniRule"/>
</dbReference>
<dbReference type="SUPFAM" id="SSF52980">
    <property type="entry name" value="Restriction endonuclease-like"/>
    <property type="match status" value="1"/>
</dbReference>
<evidence type="ECO:0000256" key="9">
    <source>
        <dbReference type="ARBA" id="ARBA00022842"/>
    </source>
</evidence>
<dbReference type="Pfam" id="PF14716">
    <property type="entry name" value="HHH_8"/>
    <property type="match status" value="1"/>
</dbReference>
<keyword evidence="10 13" id="KW-0233">DNA recombination</keyword>
<keyword evidence="9 13" id="KW-0460">Magnesium</keyword>
<dbReference type="InterPro" id="IPR036388">
    <property type="entry name" value="WH-like_DNA-bd_sf"/>
</dbReference>
<dbReference type="GO" id="GO:0005634">
    <property type="term" value="C:nucleus"/>
    <property type="evidence" value="ECO:0007669"/>
    <property type="project" value="UniProtKB-SubCell"/>
</dbReference>
<dbReference type="PANTHER" id="PTHR13451">
    <property type="entry name" value="CLASS II CROSSOVER JUNCTION ENDONUCLEASE MUS81"/>
    <property type="match status" value="1"/>
</dbReference>
<sequence length="629" mass="71522">MKSEEPANDDNVGIKINPHIVACLKKLEQTAKDKKREKQRIVCAKALRAAERYPLPIRSGSEARSLDGVGPVLAQKIDDYLLKCGVLKKPSIERSPKKVTNNREYKPQFRSAAWALLVALYRNLNNSKGYYKGKMTKTELVSQASSLSDIPMTASGGRLAYSGWSCMKGTLIKKRLVIHHKRTKPPRFALTSDGIHVAEKLDLYANEMTCQQTDTCKVDKIEKQDDKVTSPTNNECVCNVHYVDSNKAKVSHKDEAGVEINDKGVNFLVCVENVQKELIQHLFQSVDSSNENVMYAWISDSTAPNDNKGLCDMVNPFCSVQKVVNKKRKVVELIDDDNDNEEEVIPTNYLDFNSFKCMSPKKTKINPHQLFSPTHELVLLIDQREKANRQFEYIYDRISKKVTTRRCQLCLGDMLWVARNIKTQEEIVLDFIIERKAVGDLAASIVDGRYKEQRYRMRESGICNVMYVIEGSSSLQQGRLPKQNMEQAVIRLISSDGFFVRQTPTVDATIELLEQMTKIIHSMLEQDGLESHAFTSEQDDMICFEEFSCSLDNVFGRMLCHVDDISTRHAESVLQVCKTPNQLADMFKKDGEMALAALPIQYNFEVAKEDFGSETSKNLYEMYTKDNYN</sequence>
<dbReference type="Gene3D" id="3.40.50.10130">
    <property type="match status" value="1"/>
</dbReference>
<dbReference type="GO" id="GO:0000712">
    <property type="term" value="P:resolution of meiotic recombination intermediates"/>
    <property type="evidence" value="ECO:0007669"/>
    <property type="project" value="TreeGrafter"/>
</dbReference>
<evidence type="ECO:0000256" key="3">
    <source>
        <dbReference type="ARBA" id="ARBA00010015"/>
    </source>
</evidence>
<dbReference type="GO" id="GO:0000727">
    <property type="term" value="P:double-strand break repair via break-induced replication"/>
    <property type="evidence" value="ECO:0007669"/>
    <property type="project" value="UniProtKB-UniRule"/>
</dbReference>
<dbReference type="Pfam" id="PF02732">
    <property type="entry name" value="ERCC4"/>
    <property type="match status" value="1"/>
</dbReference>
<dbReference type="GO" id="GO:0008821">
    <property type="term" value="F:crossover junction DNA endonuclease activity"/>
    <property type="evidence" value="ECO:0007669"/>
    <property type="project" value="UniProtKB-UniRule"/>
</dbReference>
<gene>
    <name evidence="15" type="ORF">AKO1_007629</name>
</gene>
<dbReference type="GO" id="GO:0048476">
    <property type="term" value="C:Holliday junction resolvase complex"/>
    <property type="evidence" value="ECO:0007669"/>
    <property type="project" value="UniProtKB-UniRule"/>
</dbReference>
<dbReference type="Pfam" id="PF21136">
    <property type="entry name" value="WHD_MUS81"/>
    <property type="match status" value="1"/>
</dbReference>
<dbReference type="InterPro" id="IPR006166">
    <property type="entry name" value="ERCC4_domain"/>
</dbReference>
<name>A0AAW2YRM0_9EUKA</name>
<dbReference type="Proteomes" id="UP001431209">
    <property type="component" value="Unassembled WGS sequence"/>
</dbReference>
<keyword evidence="12 13" id="KW-0539">Nucleus</keyword>
<evidence type="ECO:0000256" key="12">
    <source>
        <dbReference type="ARBA" id="ARBA00023242"/>
    </source>
</evidence>
<evidence type="ECO:0000256" key="4">
    <source>
        <dbReference type="ARBA" id="ARBA00022722"/>
    </source>
</evidence>
<proteinExistence type="inferred from homology"/>
<keyword evidence="11 13" id="KW-0234">DNA repair</keyword>
<comment type="function">
    <text evidence="13">Interacts with EME1 to form a DNA structure-specific endonuclease with substrate preference for branched DNA structures with a 5'-end at the branch nick. Typical substrates include 3'-flap structures, D-loops, replication forks and nicked Holliday junctions. May be required in mitosis for the processing of stalled or collapsed replication fork intermediates. May be required in meiosis for the repair of meiosis-specific double strand breaks subsequent to single-end invasion (SEI).</text>
</comment>
<evidence type="ECO:0000313" key="15">
    <source>
        <dbReference type="EMBL" id="KAL0479460.1"/>
    </source>
</evidence>
<keyword evidence="4 13" id="KW-0540">Nuclease</keyword>
<dbReference type="Gene3D" id="1.10.150.110">
    <property type="entry name" value="DNA polymerase beta, N-terminal domain-like"/>
    <property type="match status" value="1"/>
</dbReference>
<evidence type="ECO:0000256" key="5">
    <source>
        <dbReference type="ARBA" id="ARBA00022723"/>
    </source>
</evidence>
<dbReference type="InterPro" id="IPR027421">
    <property type="entry name" value="DNA_pol_lamdba_lyase_dom_sf"/>
</dbReference>
<comment type="subunit">
    <text evidence="13">Interacts with EME1.</text>
</comment>
<evidence type="ECO:0000256" key="6">
    <source>
        <dbReference type="ARBA" id="ARBA00022759"/>
    </source>
</evidence>
<dbReference type="CDD" id="cd21036">
    <property type="entry name" value="WH_MUS81"/>
    <property type="match status" value="1"/>
</dbReference>
<keyword evidence="6 13" id="KW-0255">Endonuclease</keyword>
<dbReference type="InterPro" id="IPR011335">
    <property type="entry name" value="Restrct_endonuc-II-like"/>
</dbReference>
<evidence type="ECO:0000259" key="14">
    <source>
        <dbReference type="SMART" id="SM00891"/>
    </source>
</evidence>
<comment type="subcellular location">
    <subcellularLocation>
        <location evidence="2 13">Nucleus</location>
    </subcellularLocation>
</comment>
<dbReference type="InterPro" id="IPR042530">
    <property type="entry name" value="EME1/EME2_C"/>
</dbReference>
<dbReference type="EC" id="3.1.22.-" evidence="13"/>
<keyword evidence="16" id="KW-1185">Reference proteome</keyword>
<dbReference type="InterPro" id="IPR033309">
    <property type="entry name" value="Mus81"/>
</dbReference>
<evidence type="ECO:0000256" key="7">
    <source>
        <dbReference type="ARBA" id="ARBA00022763"/>
    </source>
</evidence>
<feature type="domain" description="ERCC4" evidence="14">
    <location>
        <begin position="378"/>
        <end position="473"/>
    </location>
</feature>
<evidence type="ECO:0000256" key="11">
    <source>
        <dbReference type="ARBA" id="ARBA00023204"/>
    </source>
</evidence>
<keyword evidence="5 13" id="KW-0479">Metal-binding</keyword>
<dbReference type="Gene3D" id="1.10.150.670">
    <property type="entry name" value="Crossover junction endonuclease EME1, DNA-binding domain"/>
    <property type="match status" value="1"/>
</dbReference>
<dbReference type="GO" id="GO:0046872">
    <property type="term" value="F:metal ion binding"/>
    <property type="evidence" value="ECO:0007669"/>
    <property type="project" value="UniProtKB-UniRule"/>
</dbReference>
<protein>
    <recommendedName>
        <fullName evidence="13">Crossover junction endonuclease MUS81</fullName>
        <ecNumber evidence="13">3.1.22.-</ecNumber>
    </recommendedName>
</protein>
<dbReference type="GO" id="GO:0048257">
    <property type="term" value="F:3'-flap endonuclease activity"/>
    <property type="evidence" value="ECO:0007669"/>
    <property type="project" value="TreeGrafter"/>
</dbReference>
<evidence type="ECO:0000256" key="10">
    <source>
        <dbReference type="ARBA" id="ARBA00023172"/>
    </source>
</evidence>
<dbReference type="GO" id="GO:0031573">
    <property type="term" value="P:mitotic intra-S DNA damage checkpoint signaling"/>
    <property type="evidence" value="ECO:0007669"/>
    <property type="project" value="TreeGrafter"/>
</dbReference>
<dbReference type="CDD" id="cd20074">
    <property type="entry name" value="XPF_nuclease_Mus81"/>
    <property type="match status" value="1"/>
</dbReference>
<evidence type="ECO:0000313" key="16">
    <source>
        <dbReference type="Proteomes" id="UP001431209"/>
    </source>
</evidence>
<comment type="caution">
    <text evidence="15">The sequence shown here is derived from an EMBL/GenBank/DDBJ whole genome shotgun (WGS) entry which is preliminary data.</text>
</comment>